<dbReference type="SUPFAM" id="SSF51161">
    <property type="entry name" value="Trimeric LpxA-like enzymes"/>
    <property type="match status" value="1"/>
</dbReference>
<evidence type="ECO:0000256" key="4">
    <source>
        <dbReference type="ARBA" id="ARBA00023315"/>
    </source>
</evidence>
<dbReference type="PANTHER" id="PTHR43300:SF4">
    <property type="entry name" value="ACYL-[ACYL-CARRIER-PROTEIN]--UDP-N-ACETYLGLUCOSAMINE O-ACYLTRANSFERASE"/>
    <property type="match status" value="1"/>
</dbReference>
<dbReference type="AlphaFoldDB" id="C4FM77"/>
<keyword evidence="6" id="KW-1185">Reference proteome</keyword>
<dbReference type="GO" id="GO:0016746">
    <property type="term" value="F:acyltransferase activity"/>
    <property type="evidence" value="ECO:0007669"/>
    <property type="project" value="UniProtKB-KW"/>
</dbReference>
<evidence type="ECO:0000256" key="1">
    <source>
        <dbReference type="ARBA" id="ARBA00007274"/>
    </source>
</evidence>
<proteinExistence type="inferred from homology"/>
<dbReference type="EMBL" id="ABZS01000217">
    <property type="protein sequence ID" value="EEP59820.1"/>
    <property type="molecule type" value="Genomic_DNA"/>
</dbReference>
<sequence length="198" mass="22042">MKKMYTEIDGVYIHPKAIVESNKIGKGTRIWAFVHILPGAVIGENCNICDYTFIENDVIIGNNVTIKSGVQIWDGLRIKDNVFIGPNVTFTNDLYPRSKVYPKEFIKTYLEEGVSIGANATIICGITIGKWAMIGAGSVVTKNIPDYALVFGNPAKIKGYVCRCGKKLKFKDSKAECECGKIYEMRDNKVFIVTNDKN</sequence>
<dbReference type="InterPro" id="IPR018357">
    <property type="entry name" value="Hexapep_transf_CS"/>
</dbReference>
<evidence type="ECO:0000313" key="5">
    <source>
        <dbReference type="EMBL" id="EEP59820.1"/>
    </source>
</evidence>
<accession>C4FM77</accession>
<dbReference type="PANTHER" id="PTHR43300">
    <property type="entry name" value="ACETYLTRANSFERASE"/>
    <property type="match status" value="1"/>
</dbReference>
<dbReference type="InterPro" id="IPR011004">
    <property type="entry name" value="Trimer_LpxA-like_sf"/>
</dbReference>
<name>C4FM77_9AQUI</name>
<dbReference type="Pfam" id="PF00132">
    <property type="entry name" value="Hexapep"/>
    <property type="match status" value="3"/>
</dbReference>
<keyword evidence="4" id="KW-0012">Acyltransferase</keyword>
<dbReference type="CDD" id="cd03358">
    <property type="entry name" value="LbH_WxcM_N_like"/>
    <property type="match status" value="1"/>
</dbReference>
<gene>
    <name evidence="5" type="ORF">SULYE_1681</name>
</gene>
<organism evidence="5 6">
    <name type="scientific">Sulfurihydrogenibium yellowstonense SS-5</name>
    <dbReference type="NCBI Taxonomy" id="432331"/>
    <lineage>
        <taxon>Bacteria</taxon>
        <taxon>Pseudomonadati</taxon>
        <taxon>Aquificota</taxon>
        <taxon>Aquificia</taxon>
        <taxon>Aquificales</taxon>
        <taxon>Hydrogenothermaceae</taxon>
        <taxon>Sulfurihydrogenibium</taxon>
    </lineage>
</organism>
<dbReference type="InterPro" id="IPR001451">
    <property type="entry name" value="Hexapep"/>
</dbReference>
<evidence type="ECO:0000256" key="3">
    <source>
        <dbReference type="ARBA" id="ARBA00022737"/>
    </source>
</evidence>
<evidence type="ECO:0000313" key="6">
    <source>
        <dbReference type="Proteomes" id="UP000005540"/>
    </source>
</evidence>
<dbReference type="Proteomes" id="UP000005540">
    <property type="component" value="Unassembled WGS sequence"/>
</dbReference>
<dbReference type="Gene3D" id="2.160.10.10">
    <property type="entry name" value="Hexapeptide repeat proteins"/>
    <property type="match status" value="1"/>
</dbReference>
<dbReference type="InterPro" id="IPR050179">
    <property type="entry name" value="Trans_hexapeptide_repeat"/>
</dbReference>
<reference evidence="5 6" key="1">
    <citation type="submission" date="2009-04" db="EMBL/GenBank/DDBJ databases">
        <authorList>
            <person name="Reysenbach A.-L."/>
            <person name="Heidelberg J.F."/>
            <person name="Nelson W.C."/>
        </authorList>
    </citation>
    <scope>NUCLEOTIDE SEQUENCE [LARGE SCALE GENOMIC DNA]</scope>
    <source>
        <strain evidence="5 6">SS-5</strain>
    </source>
</reference>
<keyword evidence="2" id="KW-0808">Transferase</keyword>
<comment type="caution">
    <text evidence="5">The sequence shown here is derived from an EMBL/GenBank/DDBJ whole genome shotgun (WGS) entry which is preliminary data.</text>
</comment>
<protein>
    <submittedName>
        <fullName evidence="5">dTDP-D-Fucp3N acetylase</fullName>
    </submittedName>
</protein>
<evidence type="ECO:0000256" key="2">
    <source>
        <dbReference type="ARBA" id="ARBA00022679"/>
    </source>
</evidence>
<keyword evidence="3" id="KW-0677">Repeat</keyword>
<comment type="similarity">
    <text evidence="1">Belongs to the transferase hexapeptide repeat family.</text>
</comment>
<dbReference type="PROSITE" id="PS00101">
    <property type="entry name" value="HEXAPEP_TRANSFERASES"/>
    <property type="match status" value="1"/>
</dbReference>
<dbReference type="RefSeq" id="WP_007548199.1">
    <property type="nucleotide sequence ID" value="NZ_ABZS01000217.1"/>
</dbReference>